<reference evidence="2" key="2">
    <citation type="submission" date="2015-06" db="UniProtKB">
        <authorList>
            <consortium name="EnsemblPlants"/>
        </authorList>
    </citation>
    <scope>IDENTIFICATION</scope>
    <source>
        <strain evidence="2">DM1-3 516 R44</strain>
    </source>
</reference>
<accession>M1DSH4</accession>
<proteinExistence type="predicted"/>
<sequence length="177" mass="19168">MNLPRFTSSTATEDLENFVEELQKVFECLHGAFLSLLAKRGKGWEDEEAPGAYDEEEERAGIPEGSEARVGEDASAGNESTLTSGEVSVRAALLLSTSCHVNSTSICLISVEEDGVTSTFLVVSQGTPTRRHNSVTRTGNGRDVNFCLALMAIFYDINNPRSIRLLAMIEPRQAALG</sequence>
<protein>
    <submittedName>
        <fullName evidence="2">Uncharacterized protein</fullName>
    </submittedName>
</protein>
<dbReference type="HOGENOM" id="CLU_1520449_0_0_1"/>
<evidence type="ECO:0000313" key="3">
    <source>
        <dbReference type="Proteomes" id="UP000011115"/>
    </source>
</evidence>
<evidence type="ECO:0000256" key="1">
    <source>
        <dbReference type="SAM" id="MobiDB-lite"/>
    </source>
</evidence>
<name>M1DSH4_SOLTU</name>
<organism evidence="2 3">
    <name type="scientific">Solanum tuberosum</name>
    <name type="common">Potato</name>
    <dbReference type="NCBI Taxonomy" id="4113"/>
    <lineage>
        <taxon>Eukaryota</taxon>
        <taxon>Viridiplantae</taxon>
        <taxon>Streptophyta</taxon>
        <taxon>Embryophyta</taxon>
        <taxon>Tracheophyta</taxon>
        <taxon>Spermatophyta</taxon>
        <taxon>Magnoliopsida</taxon>
        <taxon>eudicotyledons</taxon>
        <taxon>Gunneridae</taxon>
        <taxon>Pentapetalae</taxon>
        <taxon>asterids</taxon>
        <taxon>lamiids</taxon>
        <taxon>Solanales</taxon>
        <taxon>Solanaceae</taxon>
        <taxon>Solanoideae</taxon>
        <taxon>Solaneae</taxon>
        <taxon>Solanum</taxon>
    </lineage>
</organism>
<feature type="compositionally biased region" description="Acidic residues" evidence="1">
    <location>
        <begin position="45"/>
        <end position="58"/>
    </location>
</feature>
<evidence type="ECO:0000313" key="2">
    <source>
        <dbReference type="EnsemblPlants" id="PGSC0003DMT400093683"/>
    </source>
</evidence>
<keyword evidence="3" id="KW-1185">Reference proteome</keyword>
<dbReference type="AlphaFoldDB" id="M1DSH4"/>
<dbReference type="InParanoid" id="M1DSH4"/>
<dbReference type="Proteomes" id="UP000011115">
    <property type="component" value="Unassembled WGS sequence"/>
</dbReference>
<dbReference type="EnsemblPlants" id="PGSC0003DMT400093683">
    <property type="protein sequence ID" value="PGSC0003DMT400093683"/>
    <property type="gene ID" value="PGSC0003DMG400043254"/>
</dbReference>
<reference evidence="3" key="1">
    <citation type="journal article" date="2011" name="Nature">
        <title>Genome sequence and analysis of the tuber crop potato.</title>
        <authorList>
            <consortium name="The Potato Genome Sequencing Consortium"/>
        </authorList>
    </citation>
    <scope>NUCLEOTIDE SEQUENCE [LARGE SCALE GENOMIC DNA]</scope>
    <source>
        <strain evidence="3">cv. DM1-3 516 R44</strain>
    </source>
</reference>
<feature type="region of interest" description="Disordered" evidence="1">
    <location>
        <begin position="45"/>
        <end position="82"/>
    </location>
</feature>
<dbReference type="Gramene" id="PGSC0003DMT400093683">
    <property type="protein sequence ID" value="PGSC0003DMT400093683"/>
    <property type="gene ID" value="PGSC0003DMG400043254"/>
</dbReference>
<dbReference type="PaxDb" id="4113-PGSC0003DMT400093683"/>